<comment type="subcellular location">
    <subcellularLocation>
        <location evidence="1">Membrane</location>
        <topology evidence="1">Multi-pass membrane protein</topology>
    </subcellularLocation>
</comment>
<sequence length="133" mass="14778">MIKEQKNANILNIMLWTAQVVLAATFLWAGVMKLVQPDALPFPWIKESSHLVLITGLIDLLAGLGIVFPLWLSIKPKLTIFAAYGIFVLMMAACIFHISRGEAGDIGFNIFMAFLAVFVAWGRQSKRKISTKV</sequence>
<evidence type="ECO:0000256" key="5">
    <source>
        <dbReference type="SAM" id="Phobius"/>
    </source>
</evidence>
<dbReference type="STRING" id="1048983.EL17_10600"/>
<evidence type="ECO:0000256" key="2">
    <source>
        <dbReference type="ARBA" id="ARBA00022692"/>
    </source>
</evidence>
<dbReference type="eggNOG" id="ENOG5032SPK">
    <property type="taxonomic scope" value="Bacteria"/>
</dbReference>
<dbReference type="RefSeq" id="WP_035074082.1">
    <property type="nucleotide sequence ID" value="NZ_JMIH01000018.1"/>
</dbReference>
<keyword evidence="3 5" id="KW-1133">Transmembrane helix</keyword>
<dbReference type="EMBL" id="JMIH01000018">
    <property type="protein sequence ID" value="KEO73931.1"/>
    <property type="molecule type" value="Genomic_DNA"/>
</dbReference>
<dbReference type="GO" id="GO:0016020">
    <property type="term" value="C:membrane"/>
    <property type="evidence" value="ECO:0007669"/>
    <property type="project" value="UniProtKB-SubCell"/>
</dbReference>
<dbReference type="OrthoDB" id="3385086at2"/>
<feature type="transmembrane region" description="Helical" evidence="5">
    <location>
        <begin position="51"/>
        <end position="71"/>
    </location>
</feature>
<comment type="caution">
    <text evidence="6">The sequence shown here is derived from an EMBL/GenBank/DDBJ whole genome shotgun (WGS) entry which is preliminary data.</text>
</comment>
<proteinExistence type="predicted"/>
<dbReference type="Proteomes" id="UP000027821">
    <property type="component" value="Unassembled WGS sequence"/>
</dbReference>
<name>A0A074KVC1_9BACT</name>
<feature type="transmembrane region" description="Helical" evidence="5">
    <location>
        <begin position="78"/>
        <end position="100"/>
    </location>
</feature>
<dbReference type="InterPro" id="IPR032808">
    <property type="entry name" value="DoxX"/>
</dbReference>
<keyword evidence="2 5" id="KW-0812">Transmembrane</keyword>
<organism evidence="6 7">
    <name type="scientific">Anditalea andensis</name>
    <dbReference type="NCBI Taxonomy" id="1048983"/>
    <lineage>
        <taxon>Bacteria</taxon>
        <taxon>Pseudomonadati</taxon>
        <taxon>Bacteroidota</taxon>
        <taxon>Cytophagia</taxon>
        <taxon>Cytophagales</taxon>
        <taxon>Cytophagaceae</taxon>
        <taxon>Anditalea</taxon>
    </lineage>
</organism>
<protein>
    <submittedName>
        <fullName evidence="6">Membrane protein</fullName>
    </submittedName>
</protein>
<dbReference type="AlphaFoldDB" id="A0A074KVC1"/>
<keyword evidence="7" id="KW-1185">Reference proteome</keyword>
<feature type="transmembrane region" description="Helical" evidence="5">
    <location>
        <begin position="106"/>
        <end position="122"/>
    </location>
</feature>
<evidence type="ECO:0000256" key="1">
    <source>
        <dbReference type="ARBA" id="ARBA00004141"/>
    </source>
</evidence>
<feature type="transmembrane region" description="Helical" evidence="5">
    <location>
        <begin position="12"/>
        <end position="31"/>
    </location>
</feature>
<evidence type="ECO:0000256" key="4">
    <source>
        <dbReference type="ARBA" id="ARBA00023136"/>
    </source>
</evidence>
<gene>
    <name evidence="6" type="ORF">EL17_10600</name>
</gene>
<reference evidence="6 7" key="1">
    <citation type="submission" date="2014-04" db="EMBL/GenBank/DDBJ databases">
        <title>Characterization and application of a salt tolerant electro-active bacterium.</title>
        <authorList>
            <person name="Yang L."/>
            <person name="Wei S."/>
            <person name="Tay Q.X.M."/>
        </authorList>
    </citation>
    <scope>NUCLEOTIDE SEQUENCE [LARGE SCALE GENOMIC DNA]</scope>
    <source>
        <strain evidence="6 7">LY1</strain>
    </source>
</reference>
<accession>A0A074KVC1</accession>
<evidence type="ECO:0000313" key="7">
    <source>
        <dbReference type="Proteomes" id="UP000027821"/>
    </source>
</evidence>
<keyword evidence="4 5" id="KW-0472">Membrane</keyword>
<evidence type="ECO:0000313" key="6">
    <source>
        <dbReference type="EMBL" id="KEO73931.1"/>
    </source>
</evidence>
<dbReference type="Pfam" id="PF13564">
    <property type="entry name" value="DoxX_2"/>
    <property type="match status" value="1"/>
</dbReference>
<evidence type="ECO:0000256" key="3">
    <source>
        <dbReference type="ARBA" id="ARBA00022989"/>
    </source>
</evidence>